<dbReference type="SMART" id="SM00115">
    <property type="entry name" value="CASc"/>
    <property type="match status" value="1"/>
</dbReference>
<dbReference type="PROSITE" id="PS01122">
    <property type="entry name" value="CASPASE_CYS"/>
    <property type="match status" value="1"/>
</dbReference>
<dbReference type="InterPro" id="IPR029030">
    <property type="entry name" value="Caspase-like_dom_sf"/>
</dbReference>
<comment type="caution">
    <text evidence="6">The sequence shown here is derived from an EMBL/GenBank/DDBJ whole genome shotgun (WGS) entry which is preliminary data.</text>
</comment>
<dbReference type="InterPro" id="IPR033139">
    <property type="entry name" value="Caspase_cys_AS"/>
</dbReference>
<accession>A0AAV2HG05</accession>
<dbReference type="InterPro" id="IPR001309">
    <property type="entry name" value="Pept_C14_p20"/>
</dbReference>
<dbReference type="PROSITE" id="PS50207">
    <property type="entry name" value="CASPASE_P10"/>
    <property type="match status" value="1"/>
</dbReference>
<keyword evidence="7" id="KW-1185">Reference proteome</keyword>
<dbReference type="GO" id="GO:0072559">
    <property type="term" value="C:NLRP3 inflammasome complex"/>
    <property type="evidence" value="ECO:0007669"/>
    <property type="project" value="TreeGrafter"/>
</dbReference>
<dbReference type="Pfam" id="PF00656">
    <property type="entry name" value="Peptidase_C14"/>
    <property type="match status" value="1"/>
</dbReference>
<dbReference type="PANTHER" id="PTHR47901">
    <property type="entry name" value="CASPASE RECRUITMENT DOMAIN-CONTAINING PROTEIN 18"/>
    <property type="match status" value="1"/>
</dbReference>
<dbReference type="SUPFAM" id="SSF52129">
    <property type="entry name" value="Caspase-like"/>
    <property type="match status" value="1"/>
</dbReference>
<feature type="region of interest" description="Disordered" evidence="3">
    <location>
        <begin position="321"/>
        <end position="344"/>
    </location>
</feature>
<dbReference type="PROSITE" id="PS50208">
    <property type="entry name" value="CASPASE_P20"/>
    <property type="match status" value="1"/>
</dbReference>
<dbReference type="Gene3D" id="3.40.50.1460">
    <property type="match status" value="1"/>
</dbReference>
<name>A0AAV2HG05_LYMST</name>
<dbReference type="InterPro" id="IPR015917">
    <property type="entry name" value="Pept_C14A"/>
</dbReference>
<evidence type="ECO:0000256" key="3">
    <source>
        <dbReference type="SAM" id="MobiDB-lite"/>
    </source>
</evidence>
<dbReference type="PANTHER" id="PTHR47901:SF3">
    <property type="entry name" value="CASPASE-1"/>
    <property type="match status" value="1"/>
</dbReference>
<dbReference type="GO" id="GO:0097169">
    <property type="term" value="C:AIM2 inflammasome complex"/>
    <property type="evidence" value="ECO:0007669"/>
    <property type="project" value="TreeGrafter"/>
</dbReference>
<evidence type="ECO:0000313" key="7">
    <source>
        <dbReference type="Proteomes" id="UP001497497"/>
    </source>
</evidence>
<comment type="similarity">
    <text evidence="1 2">Belongs to the peptidase C14A family.</text>
</comment>
<evidence type="ECO:0000259" key="5">
    <source>
        <dbReference type="PROSITE" id="PS50208"/>
    </source>
</evidence>
<protein>
    <submittedName>
        <fullName evidence="6">Uncharacterized protein</fullName>
    </submittedName>
</protein>
<proteinExistence type="inferred from homology"/>
<evidence type="ECO:0000256" key="2">
    <source>
        <dbReference type="RuleBase" id="RU003971"/>
    </source>
</evidence>
<sequence>MAAFDPLSDHNYICEVMNRNCHDIASEVKYKYIRVQLKAIFSPMTLSRDEGRDRSDYDIMVKICDSAKRLSLSDFSKFVDAIETDNASIAQKIRNKFQELSGRALPSQQKQELPVLNVVKDVPCDFEQTPVLCQSDLQQNRGTLSFLSAQAPATRLELTGLREETRYSMNTSPRGKALIINNEIFQFLSSRDGSERDMEMTIDMFKFLDFEVSVKKNQTSEEMKSSLYNFANDTSLGSVSALAVVIMSHGHSDDTIFGIDGEMIHRAPVNYITKFDCQQSFTGKKCPLMIGKPKLFIIQACRGDEEDQPLTNNPISEAWIRSDSVNRDEVSSDANEGDLQSDGPRLADTADMCFVHSSSLGYKAYRSPTSGSPFIEVLTKNVLDHAHNTEIRDIIQKVQQHFSQTQLGNERMTMPDCNIRLVKPWYLMPPTASTR</sequence>
<organism evidence="6 7">
    <name type="scientific">Lymnaea stagnalis</name>
    <name type="common">Great pond snail</name>
    <name type="synonym">Helix stagnalis</name>
    <dbReference type="NCBI Taxonomy" id="6523"/>
    <lineage>
        <taxon>Eukaryota</taxon>
        <taxon>Metazoa</taxon>
        <taxon>Spiralia</taxon>
        <taxon>Lophotrochozoa</taxon>
        <taxon>Mollusca</taxon>
        <taxon>Gastropoda</taxon>
        <taxon>Heterobranchia</taxon>
        <taxon>Euthyneura</taxon>
        <taxon>Panpulmonata</taxon>
        <taxon>Hygrophila</taxon>
        <taxon>Lymnaeoidea</taxon>
        <taxon>Lymnaeidae</taxon>
        <taxon>Lymnaea</taxon>
    </lineage>
</organism>
<feature type="domain" description="Caspase family p20" evidence="5">
    <location>
        <begin position="173"/>
        <end position="305"/>
    </location>
</feature>
<dbReference type="InterPro" id="IPR002398">
    <property type="entry name" value="Pept_C14"/>
</dbReference>
<dbReference type="AlphaFoldDB" id="A0AAV2HG05"/>
<gene>
    <name evidence="6" type="ORF">GSLYS_00005181001</name>
</gene>
<dbReference type="Proteomes" id="UP001497497">
    <property type="component" value="Unassembled WGS sequence"/>
</dbReference>
<dbReference type="EMBL" id="CAXITT010000080">
    <property type="protein sequence ID" value="CAL1531056.1"/>
    <property type="molecule type" value="Genomic_DNA"/>
</dbReference>
<dbReference type="GO" id="GO:0006508">
    <property type="term" value="P:proteolysis"/>
    <property type="evidence" value="ECO:0007669"/>
    <property type="project" value="InterPro"/>
</dbReference>
<dbReference type="InterPro" id="IPR011600">
    <property type="entry name" value="Pept_C14_caspase"/>
</dbReference>
<dbReference type="PRINTS" id="PR00376">
    <property type="entry name" value="IL1BCENZYME"/>
</dbReference>
<reference evidence="6 7" key="1">
    <citation type="submission" date="2024-04" db="EMBL/GenBank/DDBJ databases">
        <authorList>
            <consortium name="Genoscope - CEA"/>
            <person name="William W."/>
        </authorList>
    </citation>
    <scope>NUCLEOTIDE SEQUENCE [LARGE SCALE GENOMIC DNA]</scope>
</reference>
<dbReference type="InterPro" id="IPR002138">
    <property type="entry name" value="Pept_C14_p10"/>
</dbReference>
<evidence type="ECO:0000259" key="4">
    <source>
        <dbReference type="PROSITE" id="PS50207"/>
    </source>
</evidence>
<evidence type="ECO:0000256" key="1">
    <source>
        <dbReference type="ARBA" id="ARBA00010134"/>
    </source>
</evidence>
<feature type="domain" description="Caspase family p10" evidence="4">
    <location>
        <begin position="345"/>
        <end position="429"/>
    </location>
</feature>
<dbReference type="GO" id="GO:0072557">
    <property type="term" value="C:IPAF inflammasome complex"/>
    <property type="evidence" value="ECO:0007669"/>
    <property type="project" value="TreeGrafter"/>
</dbReference>
<evidence type="ECO:0000313" key="6">
    <source>
        <dbReference type="EMBL" id="CAL1531056.1"/>
    </source>
</evidence>
<dbReference type="GO" id="GO:0004197">
    <property type="term" value="F:cysteine-type endopeptidase activity"/>
    <property type="evidence" value="ECO:0007669"/>
    <property type="project" value="InterPro"/>
</dbReference>